<dbReference type="Pfam" id="PF14367">
    <property type="entry name" value="DUF4411"/>
    <property type="match status" value="1"/>
</dbReference>
<evidence type="ECO:0000313" key="1">
    <source>
        <dbReference type="EMBL" id="OQK17372.1"/>
    </source>
</evidence>
<evidence type="ECO:0008006" key="3">
    <source>
        <dbReference type="Google" id="ProtNLM"/>
    </source>
</evidence>
<dbReference type="Proteomes" id="UP000191980">
    <property type="component" value="Unassembled WGS sequence"/>
</dbReference>
<dbReference type="InterPro" id="IPR016541">
    <property type="entry name" value="UCP008505"/>
</dbReference>
<dbReference type="RefSeq" id="WP_080521983.1">
    <property type="nucleotide sequence ID" value="NZ_LPUF01000001.1"/>
</dbReference>
<dbReference type="InterPro" id="IPR029060">
    <property type="entry name" value="PIN-like_dom_sf"/>
</dbReference>
<evidence type="ECO:0000313" key="2">
    <source>
        <dbReference type="Proteomes" id="UP000191980"/>
    </source>
</evidence>
<name>A0A1V8M765_9GAMM</name>
<keyword evidence="2" id="KW-1185">Reference proteome</keyword>
<sequence>MKYLLDSNTYIQAKNFYYDMTFCPAYWHWLDLQYSEGFIASIKSVYDELADYGDDLTDWVKDRKDQFVSIADNATQEKYIEIVQYVYDLENKNPVKVGNFLNKADPWLIAKACTTGVELVTHERRVPENSKDIKIPNICDVFGVSYLSTFQLL</sequence>
<dbReference type="SUPFAM" id="SSF88723">
    <property type="entry name" value="PIN domain-like"/>
    <property type="match status" value="1"/>
</dbReference>
<comment type="caution">
    <text evidence="1">The sequence shown here is derived from an EMBL/GenBank/DDBJ whole genome shotgun (WGS) entry which is preliminary data.</text>
</comment>
<dbReference type="OrthoDB" id="338425at2"/>
<dbReference type="EMBL" id="LPUF01000001">
    <property type="protein sequence ID" value="OQK17372.1"/>
    <property type="molecule type" value="Genomic_DNA"/>
</dbReference>
<protein>
    <recommendedName>
        <fullName evidence="3">Twitching motility protein PilT</fullName>
    </recommendedName>
</protein>
<gene>
    <name evidence="1" type="ORF">AU255_05685</name>
</gene>
<accession>A0A1V8M765</accession>
<reference evidence="1 2" key="1">
    <citation type="submission" date="2015-12" db="EMBL/GenBank/DDBJ databases">
        <authorList>
            <person name="Shamseldin A."/>
            <person name="Moawad H."/>
            <person name="Abd El-Rahim W.M."/>
            <person name="Sadowsky M.J."/>
        </authorList>
    </citation>
    <scope>NUCLEOTIDE SEQUENCE [LARGE SCALE GENOMIC DNA]</scope>
    <source>
        <strain evidence="1 2">WF1</strain>
    </source>
</reference>
<organism evidence="1 2">
    <name type="scientific">Methyloprofundus sedimenti</name>
    <dbReference type="NCBI Taxonomy" id="1420851"/>
    <lineage>
        <taxon>Bacteria</taxon>
        <taxon>Pseudomonadati</taxon>
        <taxon>Pseudomonadota</taxon>
        <taxon>Gammaproteobacteria</taxon>
        <taxon>Methylococcales</taxon>
        <taxon>Methylococcaceae</taxon>
        <taxon>Methyloprofundus</taxon>
    </lineage>
</organism>
<dbReference type="AlphaFoldDB" id="A0A1V8M765"/>
<dbReference type="STRING" id="1420851.AU255_05685"/>
<proteinExistence type="predicted"/>